<dbReference type="EMBL" id="LUCH01000037">
    <property type="protein sequence ID" value="KAF5406315.1"/>
    <property type="molecule type" value="Genomic_DNA"/>
</dbReference>
<dbReference type="Pfam" id="PF00041">
    <property type="entry name" value="fn3"/>
    <property type="match status" value="1"/>
</dbReference>
<dbReference type="OrthoDB" id="6244967at2759"/>
<evidence type="ECO:0000313" key="6">
    <source>
        <dbReference type="EMBL" id="KAF5406315.1"/>
    </source>
</evidence>
<dbReference type="PANTHER" id="PTHR13817">
    <property type="entry name" value="TITIN"/>
    <property type="match status" value="1"/>
</dbReference>
<dbReference type="PROSITE" id="PS50853">
    <property type="entry name" value="FN3"/>
    <property type="match status" value="1"/>
</dbReference>
<dbReference type="InterPro" id="IPR007110">
    <property type="entry name" value="Ig-like_dom"/>
</dbReference>
<keyword evidence="7" id="KW-1185">Reference proteome</keyword>
<dbReference type="InterPro" id="IPR003598">
    <property type="entry name" value="Ig_sub2"/>
</dbReference>
<keyword evidence="3" id="KW-0812">Transmembrane</keyword>
<dbReference type="Proteomes" id="UP000748531">
    <property type="component" value="Unassembled WGS sequence"/>
</dbReference>
<feature type="domain" description="Fibronectin type-III" evidence="5">
    <location>
        <begin position="704"/>
        <end position="817"/>
    </location>
</feature>
<dbReference type="InterPro" id="IPR036116">
    <property type="entry name" value="FN3_sf"/>
</dbReference>
<dbReference type="Gene3D" id="2.60.40.10">
    <property type="entry name" value="Immunoglobulins"/>
    <property type="match status" value="6"/>
</dbReference>
<keyword evidence="3" id="KW-1133">Transmembrane helix</keyword>
<keyword evidence="3" id="KW-0472">Membrane</keyword>
<accession>A0A8J4WVF2</accession>
<feature type="transmembrane region" description="Helical" evidence="3">
    <location>
        <begin position="1002"/>
        <end position="1024"/>
    </location>
</feature>
<dbReference type="InterPro" id="IPR013098">
    <property type="entry name" value="Ig_I-set"/>
</dbReference>
<name>A0A8J4WVF2_9TREM</name>
<comment type="caution">
    <text evidence="6">The sequence shown here is derived from an EMBL/GenBank/DDBJ whole genome shotgun (WGS) entry which is preliminary data.</text>
</comment>
<evidence type="ECO:0000259" key="5">
    <source>
        <dbReference type="PROSITE" id="PS50853"/>
    </source>
</evidence>
<dbReference type="InterPro" id="IPR003599">
    <property type="entry name" value="Ig_sub"/>
</dbReference>
<keyword evidence="1" id="KW-0677">Repeat</keyword>
<dbReference type="PANTHER" id="PTHR13817:SF166">
    <property type="entry name" value="NEURONAL IGCAM-RELATED"/>
    <property type="match status" value="1"/>
</dbReference>
<dbReference type="InterPro" id="IPR003961">
    <property type="entry name" value="FN3_dom"/>
</dbReference>
<feature type="domain" description="Ig-like" evidence="4">
    <location>
        <begin position="102"/>
        <end position="226"/>
    </location>
</feature>
<dbReference type="InterPro" id="IPR013783">
    <property type="entry name" value="Ig-like_fold"/>
</dbReference>
<dbReference type="Pfam" id="PF13927">
    <property type="entry name" value="Ig_3"/>
    <property type="match status" value="1"/>
</dbReference>
<proteinExistence type="predicted"/>
<dbReference type="SUPFAM" id="SSF48726">
    <property type="entry name" value="Immunoglobulin"/>
    <property type="match status" value="2"/>
</dbReference>
<feature type="region of interest" description="Disordered" evidence="2">
    <location>
        <begin position="102"/>
        <end position="130"/>
    </location>
</feature>
<dbReference type="Pfam" id="PF07679">
    <property type="entry name" value="I-set"/>
    <property type="match status" value="1"/>
</dbReference>
<dbReference type="CDD" id="cd00063">
    <property type="entry name" value="FN3"/>
    <property type="match status" value="2"/>
</dbReference>
<evidence type="ECO:0000259" key="4">
    <source>
        <dbReference type="PROSITE" id="PS50835"/>
    </source>
</evidence>
<dbReference type="SUPFAM" id="SSF49265">
    <property type="entry name" value="Fibronectin type III"/>
    <property type="match status" value="3"/>
</dbReference>
<dbReference type="InterPro" id="IPR036179">
    <property type="entry name" value="Ig-like_dom_sf"/>
</dbReference>
<dbReference type="SMART" id="SM00409">
    <property type="entry name" value="IG"/>
    <property type="match status" value="2"/>
</dbReference>
<sequence>MERELVVAENHSVLLRCETVGAPKAIVEWMKNGYSLFSSNRPPKTHAQQANFRITNEGNLLIERVQILDAGFYGCSATNQFGTSKANGRLFVRKRTRILTGPKLIKNEQDQDGAQSSGEEDIVISNKNSENSSDRRLKTAYVLEGTSIRIQCEATTDPLEITHLRMFWEKDAQILEKNAHSLNSRIIISLDGSSLRLSSVSPTDSGIYRCIAFTKLDNDSSSLRLIVRGKPAVSTHLNVRCVTNDHGIPIALLQWKPGLENNSPIEKRVVEMVAGAYRPPMPMLKEYTNSSGRVNGSVGLIERWTEDTLDTARDLAKKLIFINRWSKAHLLDDVMANSQLAEGSGNNTRQTGNSGGAAVTRIYADVVYHFRVRLENRIGLSDPSDIAPSLDAGIDSLCYLPPQPASVLPKEMIVYGNHPTNLIVKWSPIPPAEHNGPGLQYYLSITCLDCLLGPIKPLVNTTRITDWSVGELKVEQLITRESTGVPGELERARHWQVETFRTYEVSLTTMNLFGSKVSKPLTRTGQSGEGLPTITVDAPVVHHVGSQDVILKWKTPNLLELDQKIKGYFCGFRVEWCEASLSEKLCDFYKTHQNLIIRKPPSWSAAALRTSNDLIQSENVGFGSLIENSQLETHTEENALWKKDVNALPVKAKQAEIDLINNSYVARIVGLPGKTRLKLTVRVLNVQHAGAPSIPIYFETKEGVPEAVPEFIKTLVGVNHVEIAWVKPMRTNGVLTSYDLEVYEAPDQVNSKVQTAYHILHGSLIRQITVNDPEQLATRISGLKMNTDYVIYLWARTKAGRGQVASLHVRTAQMLQDSANPYFMISPIIDNHNSVNVCLARKLNEPVEHSKEFILDLNRKTPTESSATRLSNTESEELLSFQQNHPPTWQNEQHLSNVDTKAALKSVGPKHSDMFYAQFRKVGEENWEETQREFQKPWIVLSNLVSDNEYEIRVVIVKPMGQSAVSQSKFVRIPHQSGSMRWWGTPRGNALTYFSTYQYSTFLTGTACALILLFSTIVIIIFFVHRYKRRTSERRGHLAPSCRMAQSAEYPDEIQSNFFNFVNKTENLNDRLSQNADVSTVEYATSMNHLETVFPDQIYFTVTSPENPMCQSFTESNSNCFAETVNFVPFTDISHYGCSNNFDPAYSTFSRTLRP</sequence>
<evidence type="ECO:0000313" key="7">
    <source>
        <dbReference type="Proteomes" id="UP000748531"/>
    </source>
</evidence>
<protein>
    <submittedName>
        <fullName evidence="6">Uncharacterized protein</fullName>
    </submittedName>
</protein>
<reference evidence="6" key="1">
    <citation type="submission" date="2019-05" db="EMBL/GenBank/DDBJ databases">
        <title>Annotation for the trematode Paragonimus heterotremus.</title>
        <authorList>
            <person name="Choi Y.-J."/>
        </authorList>
    </citation>
    <scope>NUCLEOTIDE SEQUENCE</scope>
    <source>
        <strain evidence="6">LC</strain>
    </source>
</reference>
<dbReference type="SMART" id="SM00060">
    <property type="entry name" value="FN3"/>
    <property type="match status" value="5"/>
</dbReference>
<dbReference type="PROSITE" id="PS50835">
    <property type="entry name" value="IG_LIKE"/>
    <property type="match status" value="2"/>
</dbReference>
<evidence type="ECO:0000256" key="3">
    <source>
        <dbReference type="SAM" id="Phobius"/>
    </source>
</evidence>
<evidence type="ECO:0000256" key="2">
    <source>
        <dbReference type="SAM" id="MobiDB-lite"/>
    </source>
</evidence>
<gene>
    <name evidence="6" type="ORF">PHET_00132</name>
</gene>
<dbReference type="InterPro" id="IPR050964">
    <property type="entry name" value="Striated_Muscle_Regulatory"/>
</dbReference>
<evidence type="ECO:0000256" key="1">
    <source>
        <dbReference type="ARBA" id="ARBA00022737"/>
    </source>
</evidence>
<dbReference type="SMART" id="SM00408">
    <property type="entry name" value="IGc2"/>
    <property type="match status" value="2"/>
</dbReference>
<dbReference type="AlphaFoldDB" id="A0A8J4WVF2"/>
<feature type="domain" description="Ig-like" evidence="4">
    <location>
        <begin position="1"/>
        <end position="91"/>
    </location>
</feature>
<organism evidence="6 7">
    <name type="scientific">Paragonimus heterotremus</name>
    <dbReference type="NCBI Taxonomy" id="100268"/>
    <lineage>
        <taxon>Eukaryota</taxon>
        <taxon>Metazoa</taxon>
        <taxon>Spiralia</taxon>
        <taxon>Lophotrochozoa</taxon>
        <taxon>Platyhelminthes</taxon>
        <taxon>Trematoda</taxon>
        <taxon>Digenea</taxon>
        <taxon>Plagiorchiida</taxon>
        <taxon>Troglotremata</taxon>
        <taxon>Troglotrematidae</taxon>
        <taxon>Paragonimus</taxon>
    </lineage>
</organism>